<dbReference type="EMBL" id="CAEZXL010000065">
    <property type="protein sequence ID" value="CAB4685218.1"/>
    <property type="molecule type" value="Genomic_DNA"/>
</dbReference>
<evidence type="ECO:0000313" key="1">
    <source>
        <dbReference type="EMBL" id="CAB4685218.1"/>
    </source>
</evidence>
<protein>
    <submittedName>
        <fullName evidence="1">Unannotated protein</fullName>
    </submittedName>
</protein>
<organism evidence="1">
    <name type="scientific">freshwater metagenome</name>
    <dbReference type="NCBI Taxonomy" id="449393"/>
    <lineage>
        <taxon>unclassified sequences</taxon>
        <taxon>metagenomes</taxon>
        <taxon>ecological metagenomes</taxon>
    </lineage>
</organism>
<name>A0A6J6NJV5_9ZZZZ</name>
<accession>A0A6J6NJV5</accession>
<proteinExistence type="predicted"/>
<dbReference type="AlphaFoldDB" id="A0A6J6NJV5"/>
<sequence length="267" mass="29873">MRSLKKLAILSIVLGFSGVGLAQAASPPSRYVSLLIQDTGGFTPVEYAFARTPTVLYSDGLLIVPSRIVTAQYPGQFVSAFMQKRELAAVPRIMAATEKNHLTDPKFDWGMPWIVDVPDTMFVTQISPKAPQTKLSIYALGFDVGVTPKSKAEARRSASTFRDKIESFSSEFMWTKSKPTIWKPTKWLYMASESQTEAYSKTYKWFGSKPLRFTSSCMEMTSLENAKLNVLLPKLNSSSRFSSNGKIWRITVRPLFPHETGCQSIIN</sequence>
<gene>
    <name evidence="1" type="ORF">UFOPK2373_00493</name>
</gene>
<reference evidence="1" key="1">
    <citation type="submission" date="2020-05" db="EMBL/GenBank/DDBJ databases">
        <authorList>
            <person name="Chiriac C."/>
            <person name="Salcher M."/>
            <person name="Ghai R."/>
            <person name="Kavagutti S V."/>
        </authorList>
    </citation>
    <scope>NUCLEOTIDE SEQUENCE</scope>
</reference>